<keyword evidence="2" id="KW-0315">Glutamine amidotransferase</keyword>
<dbReference type="Proteomes" id="UP000247233">
    <property type="component" value="Unassembled WGS sequence"/>
</dbReference>
<feature type="domain" description="DJ-1/PfpI" evidence="1">
    <location>
        <begin position="16"/>
        <end position="190"/>
    </location>
</feature>
<dbReference type="InterPro" id="IPR029062">
    <property type="entry name" value="Class_I_gatase-like"/>
</dbReference>
<keyword evidence="2" id="KW-0808">Transferase</keyword>
<gene>
    <name evidence="2" type="ORF">BO70DRAFT_327191</name>
</gene>
<dbReference type="InterPro" id="IPR052158">
    <property type="entry name" value="INH-QAR"/>
</dbReference>
<dbReference type="Gene3D" id="3.40.50.880">
    <property type="match status" value="1"/>
</dbReference>
<dbReference type="EMBL" id="MSFL01000001">
    <property type="protein sequence ID" value="PWY92203.1"/>
    <property type="molecule type" value="Genomic_DNA"/>
</dbReference>
<accession>A0A317X0X5</accession>
<dbReference type="PANTHER" id="PTHR43130">
    <property type="entry name" value="ARAC-FAMILY TRANSCRIPTIONAL REGULATOR"/>
    <property type="match status" value="1"/>
</dbReference>
<dbReference type="CDD" id="cd03139">
    <property type="entry name" value="GATase1_PfpI_2"/>
    <property type="match status" value="1"/>
</dbReference>
<evidence type="ECO:0000313" key="3">
    <source>
        <dbReference type="Proteomes" id="UP000247233"/>
    </source>
</evidence>
<name>A0A317X0X5_9EURO</name>
<evidence type="ECO:0000259" key="1">
    <source>
        <dbReference type="Pfam" id="PF01965"/>
    </source>
</evidence>
<dbReference type="VEuPathDB" id="FungiDB:BO70DRAFT_327191"/>
<dbReference type="PANTHER" id="PTHR43130:SF15">
    <property type="entry name" value="THIJ_PFPI FAMILY PROTEIN (AFU_ORTHOLOGUE AFUA_5G14240)"/>
    <property type="match status" value="1"/>
</dbReference>
<reference evidence="2 3" key="1">
    <citation type="submission" date="2016-12" db="EMBL/GenBank/DDBJ databases">
        <title>The genomes of Aspergillus section Nigri reveals drivers in fungal speciation.</title>
        <authorList>
            <consortium name="DOE Joint Genome Institute"/>
            <person name="Vesth T.C."/>
            <person name="Nybo J."/>
            <person name="Theobald S."/>
            <person name="Brandl J."/>
            <person name="Frisvad J.C."/>
            <person name="Nielsen K.F."/>
            <person name="Lyhne E.K."/>
            <person name="Kogle M.E."/>
            <person name="Kuo A."/>
            <person name="Riley R."/>
            <person name="Clum A."/>
            <person name="Nolan M."/>
            <person name="Lipzen A."/>
            <person name="Salamov A."/>
            <person name="Henrissat B."/>
            <person name="Wiebenga A."/>
            <person name="De Vries R.P."/>
            <person name="Grigoriev I.V."/>
            <person name="Mortensen U.H."/>
            <person name="Andersen M.R."/>
            <person name="Baker S.E."/>
        </authorList>
    </citation>
    <scope>NUCLEOTIDE SEQUENCE [LARGE SCALE GENOMIC DNA]</scope>
    <source>
        <strain evidence="2 3">CBS 117.55</strain>
    </source>
</reference>
<proteinExistence type="predicted"/>
<dbReference type="STRING" id="1448321.A0A317X0X5"/>
<dbReference type="SUPFAM" id="SSF52317">
    <property type="entry name" value="Class I glutamine amidotransferase-like"/>
    <property type="match status" value="1"/>
</dbReference>
<keyword evidence="3" id="KW-1185">Reference proteome</keyword>
<protein>
    <submittedName>
        <fullName evidence="2">Class I glutamine amidotransferase-like protein</fullName>
    </submittedName>
</protein>
<sequence length="226" mass="24135">MATESTTDQPTSPPLRIGVALFPGFQALDVFGPLDCLNILSWTHTNMSMSILAATLDPVSTQIPESPHTIGQHVVPTHTFSSPPPLDVLLVPGGLGTRGSPPELLQVIDFIRTVYPSLKYLITVCTGSGVAARAGVLDGRRATTNKLAWKEITALGPNVSWVPRARWVVDGNVWTASGVTAGIDATIAWIEEVFGAEMALEIANGMEHTRHTDPEVDPFADLYGLA</sequence>
<dbReference type="InterPro" id="IPR002818">
    <property type="entry name" value="DJ-1/PfpI"/>
</dbReference>
<dbReference type="OrthoDB" id="543156at2759"/>
<dbReference type="GeneID" id="37062924"/>
<dbReference type="AlphaFoldDB" id="A0A317X0X5"/>
<dbReference type="GO" id="GO:0016740">
    <property type="term" value="F:transferase activity"/>
    <property type="evidence" value="ECO:0007669"/>
    <property type="project" value="UniProtKB-KW"/>
</dbReference>
<dbReference type="RefSeq" id="XP_025403942.1">
    <property type="nucleotide sequence ID" value="XM_025540687.1"/>
</dbReference>
<comment type="caution">
    <text evidence="2">The sequence shown here is derived from an EMBL/GenBank/DDBJ whole genome shotgun (WGS) entry which is preliminary data.</text>
</comment>
<dbReference type="Pfam" id="PF01965">
    <property type="entry name" value="DJ-1_PfpI"/>
    <property type="match status" value="1"/>
</dbReference>
<organism evidence="2 3">
    <name type="scientific">Aspergillus heteromorphus CBS 117.55</name>
    <dbReference type="NCBI Taxonomy" id="1448321"/>
    <lineage>
        <taxon>Eukaryota</taxon>
        <taxon>Fungi</taxon>
        <taxon>Dikarya</taxon>
        <taxon>Ascomycota</taxon>
        <taxon>Pezizomycotina</taxon>
        <taxon>Eurotiomycetes</taxon>
        <taxon>Eurotiomycetidae</taxon>
        <taxon>Eurotiales</taxon>
        <taxon>Aspergillaceae</taxon>
        <taxon>Aspergillus</taxon>
        <taxon>Aspergillus subgen. Circumdati</taxon>
    </lineage>
</organism>
<evidence type="ECO:0000313" key="2">
    <source>
        <dbReference type="EMBL" id="PWY92203.1"/>
    </source>
</evidence>